<dbReference type="InterPro" id="IPR021747">
    <property type="entry name" value="DUF3313"/>
</dbReference>
<evidence type="ECO:0000313" key="2">
    <source>
        <dbReference type="Proteomes" id="UP000033588"/>
    </source>
</evidence>
<protein>
    <submittedName>
        <fullName evidence="1">NhaP-type Na+(K+)/H+ antiporter</fullName>
    </submittedName>
</protein>
<dbReference type="EMBL" id="LACC01000002">
    <property type="protein sequence ID" value="KJZ50649.1"/>
    <property type="molecule type" value="Genomic_DNA"/>
</dbReference>
<dbReference type="Proteomes" id="UP000033588">
    <property type="component" value="Unassembled WGS sequence"/>
</dbReference>
<gene>
    <name evidence="1" type="ORF">VC35_00235</name>
</gene>
<dbReference type="AlphaFoldDB" id="A0A0F4U2Q5"/>
<reference evidence="1 2" key="1">
    <citation type="submission" date="2015-03" db="EMBL/GenBank/DDBJ databases">
        <title>Comparative genomics of Pseudomonas insights into diversity of traits involved in vanlence and defense.</title>
        <authorList>
            <person name="Qin Y."/>
        </authorList>
    </citation>
    <scope>NUCLEOTIDE SEQUENCE [LARGE SCALE GENOMIC DNA]</scope>
    <source>
        <strain evidence="1 2">C8</strain>
    </source>
</reference>
<accession>A0A0F4U2Q5</accession>
<sequence>MGMSNKWIAGIALSCVFQVGCVSKVAQQEQYSGFLGNYQGLEEQTTPSEQKVLRWVSPGFDPRAYSTVVFRQMELYPSPQPTARVSLKTLQDLQLMASDSVKLAFARRYTIVPYPQLAPTDSRSLILQAAITHVSANNEGMHWYEAVPIGAIVGATQAATGHRDQTAEMYIEANLIDAKTGMPVAKIVRKVFGETVKNAEQPIVANDFKVALKGMTDDMQALLLKR</sequence>
<proteinExistence type="predicted"/>
<dbReference type="RefSeq" id="WP_046037042.1">
    <property type="nucleotide sequence ID" value="NZ_LACC01000002.1"/>
</dbReference>
<organism evidence="1 2">
    <name type="scientific">Pseudomonas fluorescens</name>
    <dbReference type="NCBI Taxonomy" id="294"/>
    <lineage>
        <taxon>Bacteria</taxon>
        <taxon>Pseudomonadati</taxon>
        <taxon>Pseudomonadota</taxon>
        <taxon>Gammaproteobacteria</taxon>
        <taxon>Pseudomonadales</taxon>
        <taxon>Pseudomonadaceae</taxon>
        <taxon>Pseudomonas</taxon>
    </lineage>
</organism>
<dbReference type="PATRIC" id="fig|294.132.peg.2026"/>
<comment type="caution">
    <text evidence="1">The sequence shown here is derived from an EMBL/GenBank/DDBJ whole genome shotgun (WGS) entry which is preliminary data.</text>
</comment>
<dbReference type="OrthoDB" id="6192874at2"/>
<dbReference type="Pfam" id="PF11769">
    <property type="entry name" value="DUF3313"/>
    <property type="match status" value="1"/>
</dbReference>
<evidence type="ECO:0000313" key="1">
    <source>
        <dbReference type="EMBL" id="KJZ50649.1"/>
    </source>
</evidence>
<name>A0A0F4U2Q5_PSEFL</name>